<dbReference type="GO" id="GO:0008199">
    <property type="term" value="F:ferric iron binding"/>
    <property type="evidence" value="ECO:0007669"/>
    <property type="project" value="InterPro"/>
</dbReference>
<keyword evidence="3" id="KW-0560">Oxidoreductase</keyword>
<sequence length="168" mass="18440">MKLSDTMATEFNRQLTMELDASNAYLAMAGWLENAGFPGFSSWMQMQSEEERLHGLKLYQFILDRDSTIAIGAIDAPGAAFDSLIDVFETALAQEKAVTAAISNMYGLANAEGDYASIPLLQWFVTEQIEEEATVSQVIDDLKLAESNPQALLLLDREMGARVAPTPL</sequence>
<organism evidence="6">
    <name type="scientific">hydrothermal vent metagenome</name>
    <dbReference type="NCBI Taxonomy" id="652676"/>
    <lineage>
        <taxon>unclassified sequences</taxon>
        <taxon>metagenomes</taxon>
        <taxon>ecological metagenomes</taxon>
    </lineage>
</organism>
<proteinExistence type="predicted"/>
<evidence type="ECO:0000256" key="4">
    <source>
        <dbReference type="ARBA" id="ARBA00023004"/>
    </source>
</evidence>
<protein>
    <recommendedName>
        <fullName evidence="5">Ferritin-like diiron domain-containing protein</fullName>
    </recommendedName>
</protein>
<dbReference type="Gene3D" id="1.20.1260.10">
    <property type="match status" value="1"/>
</dbReference>
<dbReference type="GO" id="GO:0008198">
    <property type="term" value="F:ferrous iron binding"/>
    <property type="evidence" value="ECO:0007669"/>
    <property type="project" value="TreeGrafter"/>
</dbReference>
<dbReference type="InterPro" id="IPR041719">
    <property type="entry name" value="Ferritin_prok"/>
</dbReference>
<keyword evidence="2" id="KW-0479">Metal-binding</keyword>
<dbReference type="GO" id="GO:0006879">
    <property type="term" value="P:intracellular iron ion homeostasis"/>
    <property type="evidence" value="ECO:0007669"/>
    <property type="project" value="UniProtKB-KW"/>
</dbReference>
<evidence type="ECO:0000259" key="5">
    <source>
        <dbReference type="PROSITE" id="PS50905"/>
    </source>
</evidence>
<dbReference type="InterPro" id="IPR012347">
    <property type="entry name" value="Ferritin-like"/>
</dbReference>
<dbReference type="GO" id="GO:0016491">
    <property type="term" value="F:oxidoreductase activity"/>
    <property type="evidence" value="ECO:0007669"/>
    <property type="project" value="UniProtKB-KW"/>
</dbReference>
<name>A0A3B0RN11_9ZZZZ</name>
<dbReference type="GO" id="GO:0005737">
    <property type="term" value="C:cytoplasm"/>
    <property type="evidence" value="ECO:0007669"/>
    <property type="project" value="TreeGrafter"/>
</dbReference>
<dbReference type="SUPFAM" id="SSF47240">
    <property type="entry name" value="Ferritin-like"/>
    <property type="match status" value="1"/>
</dbReference>
<dbReference type="PANTHER" id="PTHR11431">
    <property type="entry name" value="FERRITIN"/>
    <property type="match status" value="1"/>
</dbReference>
<accession>A0A3B0RN11</accession>
<dbReference type="PANTHER" id="PTHR11431:SF127">
    <property type="entry name" value="BACTERIAL NON-HEME FERRITIN"/>
    <property type="match status" value="1"/>
</dbReference>
<keyword evidence="1" id="KW-0409">Iron storage</keyword>
<evidence type="ECO:0000256" key="3">
    <source>
        <dbReference type="ARBA" id="ARBA00023002"/>
    </source>
</evidence>
<dbReference type="InterPro" id="IPR008331">
    <property type="entry name" value="Ferritin_DPS_dom"/>
</dbReference>
<dbReference type="EMBL" id="UOEI01000104">
    <property type="protein sequence ID" value="VAV93487.1"/>
    <property type="molecule type" value="Genomic_DNA"/>
</dbReference>
<dbReference type="PROSITE" id="PS50905">
    <property type="entry name" value="FERRITIN_LIKE"/>
    <property type="match status" value="1"/>
</dbReference>
<reference evidence="6" key="1">
    <citation type="submission" date="2018-06" db="EMBL/GenBank/DDBJ databases">
        <authorList>
            <person name="Zhirakovskaya E."/>
        </authorList>
    </citation>
    <scope>NUCLEOTIDE SEQUENCE</scope>
</reference>
<dbReference type="GO" id="GO:0006826">
    <property type="term" value="P:iron ion transport"/>
    <property type="evidence" value="ECO:0007669"/>
    <property type="project" value="InterPro"/>
</dbReference>
<feature type="domain" description="Ferritin-like diiron" evidence="5">
    <location>
        <begin position="1"/>
        <end position="146"/>
    </location>
</feature>
<dbReference type="InterPro" id="IPR001519">
    <property type="entry name" value="Ferritin"/>
</dbReference>
<dbReference type="GO" id="GO:0042802">
    <property type="term" value="F:identical protein binding"/>
    <property type="evidence" value="ECO:0007669"/>
    <property type="project" value="UniProtKB-ARBA"/>
</dbReference>
<dbReference type="InterPro" id="IPR009078">
    <property type="entry name" value="Ferritin-like_SF"/>
</dbReference>
<evidence type="ECO:0000313" key="6">
    <source>
        <dbReference type="EMBL" id="VAV93487.1"/>
    </source>
</evidence>
<gene>
    <name evidence="6" type="ORF">MNBD_ACTINO01-131</name>
</gene>
<dbReference type="AlphaFoldDB" id="A0A3B0RN11"/>
<dbReference type="FunFam" id="1.20.1260.10:FF:000001">
    <property type="entry name" value="Non-heme ferritin"/>
    <property type="match status" value="1"/>
</dbReference>
<dbReference type="InterPro" id="IPR009040">
    <property type="entry name" value="Ferritin-like_diiron"/>
</dbReference>
<evidence type="ECO:0000256" key="2">
    <source>
        <dbReference type="ARBA" id="ARBA00022723"/>
    </source>
</evidence>
<keyword evidence="4" id="KW-0408">Iron</keyword>
<evidence type="ECO:0000256" key="1">
    <source>
        <dbReference type="ARBA" id="ARBA00022434"/>
    </source>
</evidence>
<dbReference type="Pfam" id="PF00210">
    <property type="entry name" value="Ferritin"/>
    <property type="match status" value="1"/>
</dbReference>
<dbReference type="CDD" id="cd01055">
    <property type="entry name" value="Nonheme_Ferritin"/>
    <property type="match status" value="1"/>
</dbReference>